<dbReference type="EMBL" id="CABFNB010000101">
    <property type="protein sequence ID" value="VTZ62114.1"/>
    <property type="molecule type" value="Genomic_DNA"/>
</dbReference>
<sequence length="74" mass="8065">MTGWRSNGGAGRLVPFRVLVGLRRSGVKQSSVLAVISPFEAGKPPIEGAAMATKAEAYGCRLWVPCRFWRHHAD</sequence>
<evidence type="ECO:0000313" key="1">
    <source>
        <dbReference type="EMBL" id="VTZ62114.1"/>
    </source>
</evidence>
<dbReference type="AlphaFoldDB" id="A0A508X2D9"/>
<organism evidence="1">
    <name type="scientific">Sinorhizobium medicae</name>
    <dbReference type="NCBI Taxonomy" id="110321"/>
    <lineage>
        <taxon>Bacteria</taxon>
        <taxon>Pseudomonadati</taxon>
        <taxon>Pseudomonadota</taxon>
        <taxon>Alphaproteobacteria</taxon>
        <taxon>Hyphomicrobiales</taxon>
        <taxon>Rhizobiaceae</taxon>
        <taxon>Sinorhizobium/Ensifer group</taxon>
        <taxon>Sinorhizobium</taxon>
    </lineage>
</organism>
<dbReference type="Proteomes" id="UP000507954">
    <property type="component" value="Unassembled WGS sequence"/>
</dbReference>
<protein>
    <submittedName>
        <fullName evidence="1">Uncharacterized protein</fullName>
    </submittedName>
</protein>
<reference evidence="1" key="1">
    <citation type="submission" date="2019-06" db="EMBL/GenBank/DDBJ databases">
        <authorList>
            <person name="Le Quere A."/>
            <person name="Colella S."/>
        </authorList>
    </citation>
    <scope>NUCLEOTIDE SEQUENCE</scope>
    <source>
        <strain evidence="1">EmedicaeMD41</strain>
    </source>
</reference>
<name>A0A508X2D9_9HYPH</name>
<proteinExistence type="predicted"/>
<accession>A0A508X2D9</accession>
<gene>
    <name evidence="1" type="ORF">EMEDMD4_350014</name>
</gene>